<proteinExistence type="predicted"/>
<feature type="region of interest" description="Disordered" evidence="1">
    <location>
        <begin position="65"/>
        <end position="97"/>
    </location>
</feature>
<reference evidence="3" key="1">
    <citation type="submission" date="2016-06" db="EMBL/GenBank/DDBJ databases">
        <authorList>
            <person name="Petersen J."/>
            <person name="Sayavedra L."/>
        </authorList>
    </citation>
    <scope>NUCLEOTIDE SEQUENCE [LARGE SCALE GENOMIC DNA]</scope>
    <source>
        <strain evidence="3">BazSymA</strain>
    </source>
</reference>
<dbReference type="AntiFam" id="ANF00020">
    <property type="entry name" value="tRNA translation"/>
</dbReference>
<evidence type="ECO:0000313" key="3">
    <source>
        <dbReference type="Proteomes" id="UP000198988"/>
    </source>
</evidence>
<sequence>MNRRPLPYQGSALPTELGEHNLLSPGAGNENRTRLIGLEGQGNTNIRYPQILFCFLVEGEGFEPSKAEPTDLQSVPFGHSGTPPQKAIRHYPISYYR</sequence>
<protein>
    <submittedName>
        <fullName evidence="2">Uncharacterized protein</fullName>
    </submittedName>
</protein>
<dbReference type="EMBL" id="CDSC02000298">
    <property type="protein sequence ID" value="SEH89057.1"/>
    <property type="molecule type" value="Genomic_DNA"/>
</dbReference>
<dbReference type="Proteomes" id="UP000198988">
    <property type="component" value="Unassembled WGS sequence"/>
</dbReference>
<organism evidence="2 3">
    <name type="scientific">Bathymodiolus azoricus thioautotrophic gill symbiont</name>
    <dbReference type="NCBI Taxonomy" id="235205"/>
    <lineage>
        <taxon>Bacteria</taxon>
        <taxon>Pseudomonadati</taxon>
        <taxon>Pseudomonadota</taxon>
        <taxon>Gammaproteobacteria</taxon>
        <taxon>sulfur-oxidizing symbionts</taxon>
    </lineage>
</organism>
<gene>
    <name evidence="2" type="ORF">BAZSYMA_ACONTIG36109_0</name>
</gene>
<name>A0A1H6LVG6_9GAMM</name>
<evidence type="ECO:0000256" key="1">
    <source>
        <dbReference type="SAM" id="MobiDB-lite"/>
    </source>
</evidence>
<dbReference type="AlphaFoldDB" id="A0A1H6LVG6"/>
<evidence type="ECO:0000313" key="2">
    <source>
        <dbReference type="EMBL" id="SEH89057.1"/>
    </source>
</evidence>
<accession>A0A1H6LVG6</accession>